<dbReference type="Pfam" id="PF12439">
    <property type="entry name" value="GDE_N"/>
    <property type="match status" value="1"/>
</dbReference>
<name>A0AA90Z8Q4_9EURY</name>
<gene>
    <name evidence="3" type="ORF">J2750_001396</name>
</gene>
<evidence type="ECO:0000313" key="3">
    <source>
        <dbReference type="EMBL" id="MDR6222936.1"/>
    </source>
</evidence>
<dbReference type="RefSeq" id="WP_270096846.1">
    <property type="nucleotide sequence ID" value="NZ_JAQFFK010000005.1"/>
</dbReference>
<dbReference type="InterPro" id="IPR032790">
    <property type="entry name" value="GDE_C"/>
</dbReference>
<dbReference type="PANTHER" id="PTHR10569">
    <property type="entry name" value="GLYCOGEN DEBRANCHING ENZYME"/>
    <property type="match status" value="1"/>
</dbReference>
<dbReference type="NCBIfam" id="TIGR01561">
    <property type="entry name" value="gde_arch"/>
    <property type="match status" value="1"/>
</dbReference>
<comment type="caution">
    <text evidence="3">The sequence shown here is derived from an EMBL/GenBank/DDBJ whole genome shotgun (WGS) entry which is preliminary data.</text>
</comment>
<sequence length="660" mass="75113">MSPYATYNGEFDPTSTISREWLITNGIGGYASSTIIGENSRKYHGLLIASENPPVDRRVLLSSLDEEIIVGNAVHRLAAHRYPDTVYPSGFKYLECFSASPLPTFEYSIGNIKLIKNIFMIHGQNTTIVRYKLINPDNEDLVFRILPLVTNRDFHQLKRADEVRFSERHDASGVQLRTIDGVLQLRSNMQYDQESHWYYNLEYDSERERGEAYQEDLYNPGHFERQVLDHVSELYVVASTSISENMEFDLELVNSEYERELSRQSSLQDCCNLTDDLAQKLVNAADSFIVHRNSTSSETILAGYHWFADWGRDAMISLPGLTLVTGRFNDAKAILTTFSEKCSQGLIPNRFSDDGISPTDYNTVDASLWFIHSLGRYYSYTRDIEFVKNMWDTVGSIIHNYIEGTLYGIRMDEDGLIEQEGQLTWMDVKIDDREITPRAGKACEINALWYNSLCIANWLGELIGADTKQYLEISQLAKSSFVDTFWNPTEKCLYDCVSVDDDMAVSKDASIRPNQIIAVSLPYTMLDPDKEKLIVERVGEELLTPYGLRTLSPADGQYIGRYRGDRDSRDRAYHNGTVWPWLLGPFVTAYTKVHDSSTSSREYSRQLLLNFEAHLDEAGIGSISEIFDGDLPHRPGGCISQAWSVAEILRAYVEDVNIQS</sequence>
<dbReference type="InterPro" id="IPR008928">
    <property type="entry name" value="6-hairpin_glycosidase_sf"/>
</dbReference>
<evidence type="ECO:0000259" key="1">
    <source>
        <dbReference type="Pfam" id="PF06202"/>
    </source>
</evidence>
<dbReference type="PANTHER" id="PTHR10569:SF2">
    <property type="entry name" value="GLYCOGEN DEBRANCHING ENZYME"/>
    <property type="match status" value="1"/>
</dbReference>
<evidence type="ECO:0000313" key="4">
    <source>
        <dbReference type="Proteomes" id="UP001185015"/>
    </source>
</evidence>
<dbReference type="FunFam" id="1.50.10.10:FF:000073">
    <property type="entry name" value="Glycogen debranching enzyme, hypothetical (TreX-like)"/>
    <property type="match status" value="1"/>
</dbReference>
<dbReference type="GO" id="GO:0004134">
    <property type="term" value="F:4-alpha-glucanotransferase activity"/>
    <property type="evidence" value="ECO:0007669"/>
    <property type="project" value="InterPro"/>
</dbReference>
<dbReference type="Gene3D" id="1.50.10.10">
    <property type="match status" value="1"/>
</dbReference>
<dbReference type="SUPFAM" id="SSF48208">
    <property type="entry name" value="Six-hairpin glycosidases"/>
    <property type="match status" value="1"/>
</dbReference>
<feature type="domain" description="Glycogen debranching enzyme bacterial and archaeal type N-terminal" evidence="2">
    <location>
        <begin position="19"/>
        <end position="225"/>
    </location>
</feature>
<reference evidence="3 4" key="1">
    <citation type="submission" date="2023-07" db="EMBL/GenBank/DDBJ databases">
        <title>Genomic Encyclopedia of Type Strains, Phase IV (KMG-IV): sequencing the most valuable type-strain genomes for metagenomic binning, comparative biology and taxonomic classification.</title>
        <authorList>
            <person name="Goeker M."/>
        </authorList>
    </citation>
    <scope>NUCLEOTIDE SEQUENCE [LARGE SCALE GENOMIC DNA]</scope>
    <source>
        <strain evidence="3 4">DSM 17273</strain>
    </source>
</reference>
<proteinExistence type="predicted"/>
<dbReference type="GO" id="GO:0005980">
    <property type="term" value="P:glycogen catabolic process"/>
    <property type="evidence" value="ECO:0007669"/>
    <property type="project" value="InterPro"/>
</dbReference>
<evidence type="ECO:0000259" key="2">
    <source>
        <dbReference type="Pfam" id="PF12439"/>
    </source>
</evidence>
<dbReference type="InterPro" id="IPR012341">
    <property type="entry name" value="6hp_glycosidase-like_sf"/>
</dbReference>
<keyword evidence="4" id="KW-1185">Reference proteome</keyword>
<accession>A0AA90Z8Q4</accession>
<feature type="domain" description="Glycogen debranching enzyme C-terminal" evidence="1">
    <location>
        <begin position="284"/>
        <end position="650"/>
    </location>
</feature>
<dbReference type="InterPro" id="IPR024742">
    <property type="entry name" value="Glycogen_debranch_N"/>
</dbReference>
<dbReference type="EMBL" id="JAVDQI010000004">
    <property type="protein sequence ID" value="MDR6222936.1"/>
    <property type="molecule type" value="Genomic_DNA"/>
</dbReference>
<organism evidence="3 4">
    <name type="scientific">Methanococcoides alaskense</name>
    <dbReference type="NCBI Taxonomy" id="325778"/>
    <lineage>
        <taxon>Archaea</taxon>
        <taxon>Methanobacteriati</taxon>
        <taxon>Methanobacteriota</taxon>
        <taxon>Stenosarchaea group</taxon>
        <taxon>Methanomicrobia</taxon>
        <taxon>Methanosarcinales</taxon>
        <taxon>Methanosarcinaceae</taxon>
        <taxon>Methanococcoides</taxon>
    </lineage>
</organism>
<dbReference type="InterPro" id="IPR006451">
    <property type="entry name" value="Glycogen_debranch_arc"/>
</dbReference>
<dbReference type="AlphaFoldDB" id="A0AA90Z8Q4"/>
<protein>
    <submittedName>
        <fullName evidence="3">Glycogen debranching enzyme</fullName>
    </submittedName>
</protein>
<dbReference type="Pfam" id="PF06202">
    <property type="entry name" value="GDE_C"/>
    <property type="match status" value="1"/>
</dbReference>
<dbReference type="Proteomes" id="UP001185015">
    <property type="component" value="Unassembled WGS sequence"/>
</dbReference>
<dbReference type="InterPro" id="IPR010401">
    <property type="entry name" value="AGL/Gdb1"/>
</dbReference>
<dbReference type="GO" id="GO:0004135">
    <property type="term" value="F:amylo-alpha-1,6-glucosidase activity"/>
    <property type="evidence" value="ECO:0007669"/>
    <property type="project" value="InterPro"/>
</dbReference>